<evidence type="ECO:0000256" key="1">
    <source>
        <dbReference type="SAM" id="Phobius"/>
    </source>
</evidence>
<dbReference type="InterPro" id="IPR012652">
    <property type="entry name" value="ThiW"/>
</dbReference>
<feature type="transmembrane region" description="Helical" evidence="1">
    <location>
        <begin position="20"/>
        <end position="41"/>
    </location>
</feature>
<accession>A0ABS8EU91</accession>
<dbReference type="Gene3D" id="1.10.1760.20">
    <property type="match status" value="1"/>
</dbReference>
<feature type="transmembrane region" description="Helical" evidence="1">
    <location>
        <begin position="80"/>
        <end position="100"/>
    </location>
</feature>
<evidence type="ECO:0000313" key="2">
    <source>
        <dbReference type="EMBL" id="MCC2148383.1"/>
    </source>
</evidence>
<keyword evidence="1" id="KW-0812">Transmembrane</keyword>
<feature type="transmembrane region" description="Helical" evidence="1">
    <location>
        <begin position="107"/>
        <end position="126"/>
    </location>
</feature>
<reference evidence="2 3" key="1">
    <citation type="submission" date="2021-10" db="EMBL/GenBank/DDBJ databases">
        <title>Anaerobic single-cell dispensing facilitates the cultivation of human gut bacteria.</title>
        <authorList>
            <person name="Afrizal A."/>
        </authorList>
    </citation>
    <scope>NUCLEOTIDE SEQUENCE [LARGE SCALE GENOMIC DNA]</scope>
    <source>
        <strain evidence="2 3">CLA-AA-H246</strain>
    </source>
</reference>
<keyword evidence="3" id="KW-1185">Reference proteome</keyword>
<dbReference type="PIRSF" id="PIRSF024534">
    <property type="entry name" value="ThiW"/>
    <property type="match status" value="1"/>
</dbReference>
<protein>
    <submittedName>
        <fullName evidence="2">Energy coupling factor transporter S component ThiW</fullName>
    </submittedName>
</protein>
<feature type="transmembrane region" description="Helical" evidence="1">
    <location>
        <begin position="138"/>
        <end position="163"/>
    </location>
</feature>
<feature type="transmembrane region" description="Helical" evidence="1">
    <location>
        <begin position="53"/>
        <end position="74"/>
    </location>
</feature>
<gene>
    <name evidence="2" type="primary">thiW</name>
    <name evidence="2" type="ORF">LKD42_03820</name>
</gene>
<evidence type="ECO:0000313" key="3">
    <source>
        <dbReference type="Proteomes" id="UP001299235"/>
    </source>
</evidence>
<keyword evidence="1" id="KW-1133">Transmembrane helix</keyword>
<organism evidence="2 3">
    <name type="scientific">Hominisplanchenecus faecis</name>
    <dbReference type="NCBI Taxonomy" id="2885351"/>
    <lineage>
        <taxon>Bacteria</taxon>
        <taxon>Bacillati</taxon>
        <taxon>Bacillota</taxon>
        <taxon>Clostridia</taxon>
        <taxon>Lachnospirales</taxon>
        <taxon>Lachnospiraceae</taxon>
        <taxon>Hominisplanchenecus</taxon>
    </lineage>
</organism>
<proteinExistence type="predicted"/>
<dbReference type="RefSeq" id="WP_173865557.1">
    <property type="nucleotide sequence ID" value="NZ_JAJEQE010000008.1"/>
</dbReference>
<name>A0ABS8EU91_9FIRM</name>
<dbReference type="Proteomes" id="UP001299235">
    <property type="component" value="Unassembled WGS sequence"/>
</dbReference>
<dbReference type="EMBL" id="JAJEQE010000008">
    <property type="protein sequence ID" value="MCC2148383.1"/>
    <property type="molecule type" value="Genomic_DNA"/>
</dbReference>
<keyword evidence="1" id="KW-0472">Membrane</keyword>
<comment type="caution">
    <text evidence="2">The sequence shown here is derived from an EMBL/GenBank/DDBJ whole genome shotgun (WGS) entry which is preliminary data.</text>
</comment>
<dbReference type="Pfam" id="PF09512">
    <property type="entry name" value="ThiW"/>
    <property type="match status" value="1"/>
</dbReference>
<dbReference type="NCBIfam" id="TIGR02359">
    <property type="entry name" value="thiW"/>
    <property type="match status" value="1"/>
</dbReference>
<sequence>MNNHSYNEKYNSRSRIEKLTLTALFTAIAVVGSMFSFPIFGSKCAPVQHLVNVLCAVTVGPWWGLGQAFLAALIRNLTGLGSPLAFPGSMCGALLGGLLYRYGKKLPFAYIGEVFGTGIIGGMLSYPVASLIMGNQSAALFTFVVPFLVSTCGGTVLAAVITVSMAKMGVLAKLQNGEV</sequence>